<protein>
    <submittedName>
        <fullName evidence="1">Uncharacterized protein</fullName>
    </submittedName>
</protein>
<proteinExistence type="predicted"/>
<reference evidence="1 2" key="1">
    <citation type="journal article" date="2015" name="Nature">
        <title>rRNA introns, odd ribosomes, and small enigmatic genomes across a large radiation of phyla.</title>
        <authorList>
            <person name="Brown C.T."/>
            <person name="Hug L.A."/>
            <person name="Thomas B.C."/>
            <person name="Sharon I."/>
            <person name="Castelle C.J."/>
            <person name="Singh A."/>
            <person name="Wilkins M.J."/>
            <person name="Williams K.H."/>
            <person name="Banfield J.F."/>
        </authorList>
    </citation>
    <scope>NUCLEOTIDE SEQUENCE [LARGE SCALE GENOMIC DNA]</scope>
</reference>
<organism evidence="1 2">
    <name type="scientific">Candidatus Yanofskybacteria bacterium GW2011_GWA1_41_6</name>
    <dbReference type="NCBI Taxonomy" id="1619020"/>
    <lineage>
        <taxon>Bacteria</taxon>
        <taxon>Candidatus Yanofskyibacteriota</taxon>
    </lineage>
</organism>
<dbReference type="EMBL" id="LCBQ01000032">
    <property type="protein sequence ID" value="KKS12800.1"/>
    <property type="molecule type" value="Genomic_DNA"/>
</dbReference>
<dbReference type="AlphaFoldDB" id="A0A0G0WIV4"/>
<gene>
    <name evidence="1" type="ORF">UU70_C0032G0009</name>
</gene>
<comment type="caution">
    <text evidence="1">The sequence shown here is derived from an EMBL/GenBank/DDBJ whole genome shotgun (WGS) entry which is preliminary data.</text>
</comment>
<evidence type="ECO:0000313" key="2">
    <source>
        <dbReference type="Proteomes" id="UP000034380"/>
    </source>
</evidence>
<sequence length="73" mass="8033">MCDHACSFHKKKGSHVTPCCVPCSCGQNVELSKMDLHLSNCHRVGLDIPRTPFYRLAPPSVRESEPTHAETAA</sequence>
<name>A0A0G0WIV4_9BACT</name>
<dbReference type="Proteomes" id="UP000034380">
    <property type="component" value="Unassembled WGS sequence"/>
</dbReference>
<evidence type="ECO:0000313" key="1">
    <source>
        <dbReference type="EMBL" id="KKS12800.1"/>
    </source>
</evidence>
<accession>A0A0G0WIV4</accession>